<dbReference type="Proteomes" id="UP000028007">
    <property type="component" value="Unassembled WGS sequence"/>
</dbReference>
<protein>
    <recommendedName>
        <fullName evidence="3">VWFA domain-containing protein</fullName>
    </recommendedName>
</protein>
<name>A0A081PM63_9SPHI</name>
<organism evidence="1 2">
    <name type="scientific">Pedobacter antarcticus 4BY</name>
    <dbReference type="NCBI Taxonomy" id="1358423"/>
    <lineage>
        <taxon>Bacteria</taxon>
        <taxon>Pseudomonadati</taxon>
        <taxon>Bacteroidota</taxon>
        <taxon>Sphingobacteriia</taxon>
        <taxon>Sphingobacteriales</taxon>
        <taxon>Sphingobacteriaceae</taxon>
        <taxon>Pedobacter</taxon>
    </lineage>
</organism>
<comment type="caution">
    <text evidence="1">The sequence shown here is derived from an EMBL/GenBank/DDBJ whole genome shotgun (WGS) entry which is preliminary data.</text>
</comment>
<dbReference type="RefSeq" id="WP_037437567.1">
    <property type="nucleotide sequence ID" value="NZ_JNFF01000001.1"/>
</dbReference>
<dbReference type="EMBL" id="JNFF01000001">
    <property type="protein sequence ID" value="KEQ31786.1"/>
    <property type="molecule type" value="Genomic_DNA"/>
</dbReference>
<dbReference type="OrthoDB" id="945646at2"/>
<gene>
    <name evidence="1" type="ORF">N180_12005</name>
</gene>
<reference evidence="1 2" key="1">
    <citation type="journal article" date="1992" name="Int. J. Syst. Bacteriol.">
        <title>Sphingobacterium antarcticus sp. nov. a Psychrotrophic Bacterium from the Soils of Schirmacher Oasis, Antarctica.</title>
        <authorList>
            <person name="Shivaji S."/>
            <person name="Ray M.K."/>
            <person name="Rao N.S."/>
            <person name="Saiserr L."/>
            <person name="Jagannadham M.V."/>
            <person name="Kumar G.S."/>
            <person name="Reddy G."/>
            <person name="Bhargava P.M."/>
        </authorList>
    </citation>
    <scope>NUCLEOTIDE SEQUENCE [LARGE SCALE GENOMIC DNA]</scope>
    <source>
        <strain evidence="1 2">4BY</strain>
    </source>
</reference>
<dbReference type="AlphaFoldDB" id="A0A081PM63"/>
<evidence type="ECO:0008006" key="3">
    <source>
        <dbReference type="Google" id="ProtNLM"/>
    </source>
</evidence>
<keyword evidence="2" id="KW-1185">Reference proteome</keyword>
<evidence type="ECO:0000313" key="2">
    <source>
        <dbReference type="Proteomes" id="UP000028007"/>
    </source>
</evidence>
<proteinExistence type="predicted"/>
<evidence type="ECO:0000313" key="1">
    <source>
        <dbReference type="EMBL" id="KEQ31786.1"/>
    </source>
</evidence>
<sequence length="313" mass="36020">MKKLLVIGLLILSPLLKVFAQKQKQIIHYNVVFAPDLSNRLNQKLYPKAVNDAEIIDGILEKVWPDLLKLKRIDGQQDVYRVDFINKGLIGLYKINTNTLTIDFRRFGSRQIDRINYILSRNHVSRTFAEDRRTLINEYRKFNTRAAISNNGADIWTYFQSGIDSRIVLPDAAIGKVTHKFRNIMILLTDGYIEAGIYNKGYDLSAAKVAGFRTAFLKSKESSMEVFLNMNPKFKINPTTNPFLKDLDVIVLEMYDRSLSKTGAATKHPTDMEIMNVIWTDWFKSSGVKRFELKSTASNTTEAVQYIMDFIKR</sequence>
<accession>A0A081PM63</accession>